<dbReference type="Gene3D" id="1.20.1560.10">
    <property type="entry name" value="ABC transporter type 1, transmembrane domain"/>
    <property type="match status" value="2"/>
</dbReference>
<dbReference type="EMBL" id="OV651823">
    <property type="protein sequence ID" value="CAH1101571.1"/>
    <property type="molecule type" value="Genomic_DNA"/>
</dbReference>
<feature type="transmembrane region" description="Helical" evidence="9">
    <location>
        <begin position="234"/>
        <end position="253"/>
    </location>
</feature>
<feature type="domain" description="ABC transmembrane type-1" evidence="11">
    <location>
        <begin position="831"/>
        <end position="1086"/>
    </location>
</feature>
<reference evidence="12" key="1">
    <citation type="submission" date="2022-01" db="EMBL/GenBank/DDBJ databases">
        <authorList>
            <person name="King R."/>
        </authorList>
    </citation>
    <scope>NUCLEOTIDE SEQUENCE</scope>
</reference>
<dbReference type="CDD" id="cd18579">
    <property type="entry name" value="ABC_6TM_ABCC_D1"/>
    <property type="match status" value="1"/>
</dbReference>
<dbReference type="Gene3D" id="3.40.50.300">
    <property type="entry name" value="P-loop containing nucleotide triphosphate hydrolases"/>
    <property type="match status" value="2"/>
</dbReference>
<dbReference type="OrthoDB" id="6500128at2759"/>
<dbReference type="InterPro" id="IPR003439">
    <property type="entry name" value="ABC_transporter-like_ATP-bd"/>
</dbReference>
<dbReference type="GO" id="GO:0016887">
    <property type="term" value="F:ATP hydrolysis activity"/>
    <property type="evidence" value="ECO:0007669"/>
    <property type="project" value="InterPro"/>
</dbReference>
<keyword evidence="3" id="KW-0813">Transport</keyword>
<dbReference type="InterPro" id="IPR017871">
    <property type="entry name" value="ABC_transporter-like_CS"/>
</dbReference>
<dbReference type="PANTHER" id="PTHR24223:SF456">
    <property type="entry name" value="MULTIDRUG RESISTANCE-ASSOCIATED PROTEIN LETHAL(2)03659"/>
    <property type="match status" value="1"/>
</dbReference>
<dbReference type="Proteomes" id="UP001153636">
    <property type="component" value="Chromosome 11"/>
</dbReference>
<feature type="domain" description="ABC transporter" evidence="10">
    <location>
        <begin position="414"/>
        <end position="637"/>
    </location>
</feature>
<feature type="transmembrane region" description="Helical" evidence="9">
    <location>
        <begin position="729"/>
        <end position="753"/>
    </location>
</feature>
<dbReference type="GO" id="GO:0005524">
    <property type="term" value="F:ATP binding"/>
    <property type="evidence" value="ECO:0007669"/>
    <property type="project" value="UniProtKB-KW"/>
</dbReference>
<dbReference type="PROSITE" id="PS00211">
    <property type="entry name" value="ABC_TRANSPORTER_1"/>
    <property type="match status" value="2"/>
</dbReference>
<evidence type="ECO:0000259" key="10">
    <source>
        <dbReference type="PROSITE" id="PS50893"/>
    </source>
</evidence>
<dbReference type="InterPro" id="IPR036640">
    <property type="entry name" value="ABC1_TM_sf"/>
</dbReference>
<evidence type="ECO:0000313" key="12">
    <source>
        <dbReference type="EMBL" id="CAH1101571.1"/>
    </source>
</evidence>
<gene>
    <name evidence="12" type="ORF">PSYICH_LOCUS2865</name>
</gene>
<organism evidence="12 13">
    <name type="scientific">Psylliodes chrysocephalus</name>
    <dbReference type="NCBI Taxonomy" id="3402493"/>
    <lineage>
        <taxon>Eukaryota</taxon>
        <taxon>Metazoa</taxon>
        <taxon>Ecdysozoa</taxon>
        <taxon>Arthropoda</taxon>
        <taxon>Hexapoda</taxon>
        <taxon>Insecta</taxon>
        <taxon>Pterygota</taxon>
        <taxon>Neoptera</taxon>
        <taxon>Endopterygota</taxon>
        <taxon>Coleoptera</taxon>
        <taxon>Polyphaga</taxon>
        <taxon>Cucujiformia</taxon>
        <taxon>Chrysomeloidea</taxon>
        <taxon>Chrysomelidae</taxon>
        <taxon>Galerucinae</taxon>
        <taxon>Alticini</taxon>
        <taxon>Psylliodes</taxon>
    </lineage>
</organism>
<dbReference type="GO" id="GO:0140359">
    <property type="term" value="F:ABC-type transporter activity"/>
    <property type="evidence" value="ECO:0007669"/>
    <property type="project" value="InterPro"/>
</dbReference>
<keyword evidence="5" id="KW-0547">Nucleotide-binding</keyword>
<dbReference type="PROSITE" id="PS50893">
    <property type="entry name" value="ABC_TRANSPORTER_2"/>
    <property type="match status" value="2"/>
</dbReference>
<feature type="transmembrane region" description="Helical" evidence="9">
    <location>
        <begin position="1026"/>
        <end position="1047"/>
    </location>
</feature>
<dbReference type="SUPFAM" id="SSF52540">
    <property type="entry name" value="P-loop containing nucleoside triphosphate hydrolases"/>
    <property type="match status" value="2"/>
</dbReference>
<dbReference type="InterPro" id="IPR050173">
    <property type="entry name" value="ABC_transporter_C-like"/>
</dbReference>
<dbReference type="PROSITE" id="PS50929">
    <property type="entry name" value="ABC_TM1F"/>
    <property type="match status" value="2"/>
</dbReference>
<evidence type="ECO:0000256" key="9">
    <source>
        <dbReference type="SAM" id="Phobius"/>
    </source>
</evidence>
<evidence type="ECO:0000256" key="7">
    <source>
        <dbReference type="ARBA" id="ARBA00022989"/>
    </source>
</evidence>
<dbReference type="PANTHER" id="PTHR24223">
    <property type="entry name" value="ATP-BINDING CASSETTE SUB-FAMILY C"/>
    <property type="match status" value="1"/>
</dbReference>
<keyword evidence="13" id="KW-1185">Reference proteome</keyword>
<feature type="transmembrane region" description="Helical" evidence="9">
    <location>
        <begin position="350"/>
        <end position="369"/>
    </location>
</feature>
<evidence type="ECO:0000256" key="3">
    <source>
        <dbReference type="ARBA" id="ARBA00022448"/>
    </source>
</evidence>
<dbReference type="SUPFAM" id="SSF90123">
    <property type="entry name" value="ABC transporter transmembrane region"/>
    <property type="match status" value="2"/>
</dbReference>
<feature type="domain" description="ABC transmembrane type-1" evidence="11">
    <location>
        <begin position="111"/>
        <end position="369"/>
    </location>
</feature>
<dbReference type="InterPro" id="IPR011527">
    <property type="entry name" value="ABC1_TM_dom"/>
</dbReference>
<evidence type="ECO:0000256" key="6">
    <source>
        <dbReference type="ARBA" id="ARBA00022840"/>
    </source>
</evidence>
<evidence type="ECO:0000313" key="13">
    <source>
        <dbReference type="Proteomes" id="UP001153636"/>
    </source>
</evidence>
<keyword evidence="7 9" id="KW-1133">Transmembrane helix</keyword>
<sequence length="1380" mass="154740">MDSTEVKNNPNPREKANFFSILFFGFTIPTFRKGIKKELDVDDVYNTLLSDRSDLLCGRLERNWNLEIEKAKNSVKKKPSLLKAIVKTFWVEYALLGLLNGIGDLVIRTNQPTMLGGILDYYTPGSTRTKFEAYMYGVGLVAFTLTNSLIMNQYITNAAHAGMKVRASVCALIYRKATRLSRNALGDTPAGKVVNLLSNDVARFDFASMLIHQMWIGPLSGMIIMFLLYQRSGLPGVAGIFVVIFITPLQVYSGKMSAVFRKKIALKTDERIRLMDEIILGIQVIKMYAWEVPFQKLIGLARKAEIRIIRQAAYVRALFMSLGMVTTRIAMLATLVSIVLSGEEINSAKVFVLMSYFHLLSMAITGIFTRGITEIAELFTSIKRLQDFLIKDEYDYKQIENIITKEEIDSKAILTVKDLTVKWNANLSEAVLRDITMEVNRGKLIGVIGPVGCGKSSLLQTFLGELDITAGTIKANGSYSYASQEPWIFAATVRQNILFGAEYEKKRYREVLRVCALEQDLDQFENRDLTIVGDKGASLSGGQKARINLARAVYRDKDIYLLDDPLSAVDIHVSRVLYEECINGFLANKTRILVTHQVHYLKNADHIIILNNGRIENEGTFNELASSENLYAKLLTSEPEINEEEKQKQIEHIKYSRQISKRSRKSSNLSIMSTKSIVESIVEGDDEDSGEDEEYERKKPKMIDMQEDSSKGKVLGSLLLQYFRSGANCFNVTLILMLYLCVTIAGSSVDYFISFWTTIEELRIANTLGSQTESIVARSFAAAVSENQTETFTSTLSNIVNTNSNIFNSTEHTFYSTVTDVFNPRAVNRALINNYPDWSTETCLIIYGCLVCLVFILIMTRSFSFYSLTMSCSRRLHKSLFQGIICAKMRFFDTNPSGRVLNRFAKDIGTIDDAIPRVLLDGGQMMLQMFGSLVLVGIANPYAIILAVGLAVMTGVLRNIYLKTSKNLKRIEGTLRSPIFTHLSATLQGLTTIRALRSEQILQSEFDKIQNYHISAWYMNITSSSAFGFSLDIFSVIFITLLIFSILTFDEAMGLTGGTIGLAISQANTLTGMIQMTMRVTADISNQLMSVERVLEYKQLPPEPQPVLPKVLPKSWPNSGKIDFSNTKFKYFEGGPLIIKDLTLQIKPKEKVGIVGRTGAGKSSLIAALFRLANVEGTIAIDDIETKDITLKDLRSKISIIPQDPVLFSGTLRYNLDPFDEYSDEKLYNALQEVELKDPANIINRLENRVMDRGSNYSVGQKQLICLARAIIRNNKILMLDEATANVDPQTDALIQKTIRTKFANCTVLTVAHRLNTIMDSDKVLVMDQGKVAEFDHPHILLQNKNGMFSKMVEDTGKSTSDQLRIVAKDAYQKNVVLPE</sequence>
<evidence type="ECO:0000256" key="4">
    <source>
        <dbReference type="ARBA" id="ARBA00022692"/>
    </source>
</evidence>
<feature type="transmembrane region" description="Helical" evidence="9">
    <location>
        <begin position="206"/>
        <end position="228"/>
    </location>
</feature>
<dbReference type="CDD" id="cd03250">
    <property type="entry name" value="ABCC_MRP_domain1"/>
    <property type="match status" value="1"/>
</dbReference>
<name>A0A9P0G882_9CUCU</name>
<dbReference type="GO" id="GO:0016020">
    <property type="term" value="C:membrane"/>
    <property type="evidence" value="ECO:0007669"/>
    <property type="project" value="UniProtKB-SubCell"/>
</dbReference>
<evidence type="ECO:0000256" key="5">
    <source>
        <dbReference type="ARBA" id="ARBA00022741"/>
    </source>
</evidence>
<evidence type="ECO:0000256" key="2">
    <source>
        <dbReference type="ARBA" id="ARBA00009726"/>
    </source>
</evidence>
<dbReference type="FunFam" id="1.20.1560.10:FF:000026">
    <property type="entry name" value="Multidrug resistance-associated protein lethal(2)03659"/>
    <property type="match status" value="1"/>
</dbReference>
<dbReference type="CDD" id="cd03244">
    <property type="entry name" value="ABCC_MRP_domain2"/>
    <property type="match status" value="1"/>
</dbReference>
<feature type="transmembrane region" description="Helical" evidence="9">
    <location>
        <begin position="317"/>
        <end position="338"/>
    </location>
</feature>
<dbReference type="InterPro" id="IPR027417">
    <property type="entry name" value="P-loop_NTPase"/>
</dbReference>
<accession>A0A9P0G882</accession>
<dbReference type="InterPro" id="IPR044726">
    <property type="entry name" value="ABCC_6TM_D2"/>
</dbReference>
<dbReference type="FunFam" id="3.40.50.300:FF:000163">
    <property type="entry name" value="Multidrug resistance-associated protein member 4"/>
    <property type="match status" value="1"/>
</dbReference>
<keyword evidence="6" id="KW-0067">ATP-binding</keyword>
<evidence type="ECO:0000256" key="1">
    <source>
        <dbReference type="ARBA" id="ARBA00004141"/>
    </source>
</evidence>
<evidence type="ECO:0000259" key="11">
    <source>
        <dbReference type="PROSITE" id="PS50929"/>
    </source>
</evidence>
<feature type="transmembrane region" description="Helical" evidence="9">
    <location>
        <begin position="933"/>
        <end position="957"/>
    </location>
</feature>
<dbReference type="InterPro" id="IPR044746">
    <property type="entry name" value="ABCC_6TM_D1"/>
</dbReference>
<feature type="domain" description="ABC transporter" evidence="10">
    <location>
        <begin position="1122"/>
        <end position="1354"/>
    </location>
</feature>
<comment type="subcellular location">
    <subcellularLocation>
        <location evidence="1">Membrane</location>
        <topology evidence="1">Multi-pass membrane protein</topology>
    </subcellularLocation>
</comment>
<protein>
    <submittedName>
        <fullName evidence="12">Uncharacterized protein</fullName>
    </submittedName>
</protein>
<dbReference type="FunFam" id="3.40.50.300:FF:000482">
    <property type="entry name" value="Multidrug resistance-associated protein member 4"/>
    <property type="match status" value="1"/>
</dbReference>
<dbReference type="SMART" id="SM00382">
    <property type="entry name" value="AAA"/>
    <property type="match status" value="2"/>
</dbReference>
<proteinExistence type="inferred from homology"/>
<keyword evidence="8 9" id="KW-0472">Membrane</keyword>
<dbReference type="InterPro" id="IPR003593">
    <property type="entry name" value="AAA+_ATPase"/>
</dbReference>
<dbReference type="CDD" id="cd18580">
    <property type="entry name" value="ABC_6TM_ABCC_D2"/>
    <property type="match status" value="1"/>
</dbReference>
<keyword evidence="4 9" id="KW-0812">Transmembrane</keyword>
<dbReference type="Pfam" id="PF00005">
    <property type="entry name" value="ABC_tran"/>
    <property type="match status" value="2"/>
</dbReference>
<dbReference type="Pfam" id="PF00664">
    <property type="entry name" value="ABC_membrane"/>
    <property type="match status" value="2"/>
</dbReference>
<comment type="similarity">
    <text evidence="2">Belongs to the ABC transporter superfamily. ABCC family. Conjugate transporter (TC 3.A.1.208) subfamily.</text>
</comment>
<feature type="transmembrane region" description="Helical" evidence="9">
    <location>
        <begin position="844"/>
        <end position="868"/>
    </location>
</feature>
<evidence type="ECO:0000256" key="8">
    <source>
        <dbReference type="ARBA" id="ARBA00023136"/>
    </source>
</evidence>
<dbReference type="FunFam" id="1.20.1560.10:FF:000014">
    <property type="entry name" value="Multidrug resistance-associated protein member 4"/>
    <property type="match status" value="1"/>
</dbReference>